<comment type="caution">
    <text evidence="1">The sequence shown here is derived from an EMBL/GenBank/DDBJ whole genome shotgun (WGS) entry which is preliminary data.</text>
</comment>
<sequence>MTLFTCIHSTLLCIIIVFASVDIFCSQWSSGPSENKYVREVGFPQQLVLNGRVDIIIGFQANSLMTIRVDSAGLQLAPEGDR</sequence>
<evidence type="ECO:0000313" key="2">
    <source>
        <dbReference type="Proteomes" id="UP000094056"/>
    </source>
</evidence>
<evidence type="ECO:0000313" key="1">
    <source>
        <dbReference type="EMBL" id="ODS29625.1"/>
    </source>
</evidence>
<name>A0A1E3X1Z6_9BACT</name>
<dbReference type="Proteomes" id="UP000094056">
    <property type="component" value="Unassembled WGS sequence"/>
</dbReference>
<organism evidence="1 2">
    <name type="scientific">Candidatus Scalindua rubra</name>
    <dbReference type="NCBI Taxonomy" id="1872076"/>
    <lineage>
        <taxon>Bacteria</taxon>
        <taxon>Pseudomonadati</taxon>
        <taxon>Planctomycetota</taxon>
        <taxon>Candidatus Brocadiia</taxon>
        <taxon>Candidatus Brocadiales</taxon>
        <taxon>Candidatus Scalinduaceae</taxon>
        <taxon>Candidatus Scalindua</taxon>
    </lineage>
</organism>
<protein>
    <submittedName>
        <fullName evidence="1">Uncharacterized protein</fullName>
    </submittedName>
</protein>
<accession>A0A1E3X1Z6</accession>
<dbReference type="EMBL" id="MAYW01000440">
    <property type="protein sequence ID" value="ODS29625.1"/>
    <property type="molecule type" value="Genomic_DNA"/>
</dbReference>
<reference evidence="1 2" key="1">
    <citation type="submission" date="2016-07" db="EMBL/GenBank/DDBJ databases">
        <title>Draft genome of Scalindua rubra, obtained from a brine-seawater interface in the Red Sea, sheds light on salt adaptation in anammox bacteria.</title>
        <authorList>
            <person name="Speth D.R."/>
            <person name="Lagkouvardos I."/>
            <person name="Wang Y."/>
            <person name="Qian P.-Y."/>
            <person name="Dutilh B.E."/>
            <person name="Jetten M.S."/>
        </authorList>
    </citation>
    <scope>NUCLEOTIDE SEQUENCE [LARGE SCALE GENOMIC DNA]</scope>
    <source>
        <strain evidence="1">BSI-1</strain>
    </source>
</reference>
<gene>
    <name evidence="1" type="ORF">SCARUB_05277</name>
</gene>
<proteinExistence type="predicted"/>
<dbReference type="AlphaFoldDB" id="A0A1E3X1Z6"/>